<dbReference type="PIRSF" id="PIRSF003095">
    <property type="entry name" value="Trigger_factor"/>
    <property type="match status" value="1"/>
</dbReference>
<dbReference type="InterPro" id="IPR027304">
    <property type="entry name" value="Trigger_fact/SurA_dom_sf"/>
</dbReference>
<evidence type="ECO:0000256" key="4">
    <source>
        <dbReference type="ARBA" id="ARBA00016902"/>
    </source>
</evidence>
<keyword evidence="12" id="KW-0963">Cytoplasm</keyword>
<dbReference type="GO" id="GO:0003755">
    <property type="term" value="F:peptidyl-prolyl cis-trans isomerase activity"/>
    <property type="evidence" value="ECO:0007669"/>
    <property type="project" value="UniProtKB-EC"/>
</dbReference>
<feature type="domain" description="PPIase FKBP-type" evidence="15">
    <location>
        <begin position="163"/>
        <end position="223"/>
    </location>
</feature>
<evidence type="ECO:0000256" key="13">
    <source>
        <dbReference type="PROSITE-ProRule" id="PRU00277"/>
    </source>
</evidence>
<evidence type="ECO:0000256" key="3">
    <source>
        <dbReference type="ARBA" id="ARBA00013194"/>
    </source>
</evidence>
<dbReference type="InterPro" id="IPR005215">
    <property type="entry name" value="Trig_fac"/>
</dbReference>
<comment type="similarity">
    <text evidence="2 12 14">Belongs to the FKBP-type PPIase family. Tig subfamily.</text>
</comment>
<evidence type="ECO:0000256" key="1">
    <source>
        <dbReference type="ARBA" id="ARBA00000971"/>
    </source>
</evidence>
<comment type="domain">
    <text evidence="12">Consists of 3 domains; the N-terminus binds the ribosome, the middle domain has PPIase activity, while the C-terminus has intrinsic chaperone activity on its own.</text>
</comment>
<comment type="subcellular location">
    <subcellularLocation>
        <location evidence="12">Cytoplasm</location>
    </subcellularLocation>
    <text evidence="12">About half TF is bound to the ribosome near the polypeptide exit tunnel while the other half is free in the cytoplasm.</text>
</comment>
<evidence type="ECO:0000256" key="12">
    <source>
        <dbReference type="HAMAP-Rule" id="MF_00303"/>
    </source>
</evidence>
<dbReference type="Proteomes" id="UP000830167">
    <property type="component" value="Chromosome"/>
</dbReference>
<dbReference type="RefSeq" id="WP_347436885.1">
    <property type="nucleotide sequence ID" value="NZ_CP089291.1"/>
</dbReference>
<proteinExistence type="inferred from homology"/>
<dbReference type="EMBL" id="CP089291">
    <property type="protein sequence ID" value="UOF90192.1"/>
    <property type="molecule type" value="Genomic_DNA"/>
</dbReference>
<dbReference type="HAMAP" id="MF_00303">
    <property type="entry name" value="Trigger_factor_Tig"/>
    <property type="match status" value="1"/>
</dbReference>
<dbReference type="Gene3D" id="1.10.3120.10">
    <property type="entry name" value="Trigger factor, C-terminal domain"/>
    <property type="match status" value="1"/>
</dbReference>
<dbReference type="Gene3D" id="3.10.50.40">
    <property type="match status" value="1"/>
</dbReference>
<dbReference type="EC" id="5.2.1.8" evidence="3 12"/>
<evidence type="ECO:0000256" key="6">
    <source>
        <dbReference type="ARBA" id="ARBA00023110"/>
    </source>
</evidence>
<keyword evidence="7 12" id="KW-0143">Chaperone</keyword>
<evidence type="ECO:0000259" key="15">
    <source>
        <dbReference type="PROSITE" id="PS50059"/>
    </source>
</evidence>
<dbReference type="PROSITE" id="PS50059">
    <property type="entry name" value="FKBP_PPIASE"/>
    <property type="match status" value="1"/>
</dbReference>
<accession>A0ABY4CI44</accession>
<keyword evidence="6 12" id="KW-0697">Rotamase</keyword>
<evidence type="ECO:0000256" key="10">
    <source>
        <dbReference type="ARBA" id="ARBA00024849"/>
    </source>
</evidence>
<keyword evidence="9 12" id="KW-0131">Cell cycle</keyword>
<dbReference type="NCBIfam" id="TIGR00115">
    <property type="entry name" value="tig"/>
    <property type="match status" value="1"/>
</dbReference>
<dbReference type="Pfam" id="PF00254">
    <property type="entry name" value="FKBP_C"/>
    <property type="match status" value="1"/>
</dbReference>
<reference evidence="16" key="1">
    <citation type="submission" date="2021-12" db="EMBL/GenBank/DDBJ databases">
        <title>Alicyclobacillaceae gen. nov., sp. nov., isolated from chalcocite enrichment system.</title>
        <authorList>
            <person name="Jiang Z."/>
        </authorList>
    </citation>
    <scope>NUCLEOTIDE SEQUENCE</scope>
    <source>
        <strain evidence="16">MYW30-H2</strain>
    </source>
</reference>
<dbReference type="PANTHER" id="PTHR30560:SF3">
    <property type="entry name" value="TRIGGER FACTOR-LIKE PROTEIN TIG, CHLOROPLASTIC"/>
    <property type="match status" value="1"/>
</dbReference>
<dbReference type="SUPFAM" id="SSF54534">
    <property type="entry name" value="FKBP-like"/>
    <property type="match status" value="1"/>
</dbReference>
<evidence type="ECO:0000256" key="11">
    <source>
        <dbReference type="ARBA" id="ARBA00029986"/>
    </source>
</evidence>
<dbReference type="SUPFAM" id="SSF102735">
    <property type="entry name" value="Trigger factor ribosome-binding domain"/>
    <property type="match status" value="1"/>
</dbReference>
<name>A0ABY4CI44_9BACL</name>
<evidence type="ECO:0000256" key="7">
    <source>
        <dbReference type="ARBA" id="ARBA00023186"/>
    </source>
</evidence>
<dbReference type="Pfam" id="PF05697">
    <property type="entry name" value="Trigger_N"/>
    <property type="match status" value="1"/>
</dbReference>
<organism evidence="16 17">
    <name type="scientific">Fodinisporobacter ferrooxydans</name>
    <dbReference type="NCBI Taxonomy" id="2901836"/>
    <lineage>
        <taxon>Bacteria</taxon>
        <taxon>Bacillati</taxon>
        <taxon>Bacillota</taxon>
        <taxon>Bacilli</taxon>
        <taxon>Bacillales</taxon>
        <taxon>Alicyclobacillaceae</taxon>
        <taxon>Fodinisporobacter</taxon>
    </lineage>
</organism>
<dbReference type="Gene3D" id="3.30.70.1050">
    <property type="entry name" value="Trigger factor ribosome-binding domain"/>
    <property type="match status" value="1"/>
</dbReference>
<keyword evidence="17" id="KW-1185">Reference proteome</keyword>
<evidence type="ECO:0000256" key="9">
    <source>
        <dbReference type="ARBA" id="ARBA00023306"/>
    </source>
</evidence>
<evidence type="ECO:0000313" key="16">
    <source>
        <dbReference type="EMBL" id="UOF90192.1"/>
    </source>
</evidence>
<dbReference type="InterPro" id="IPR037041">
    <property type="entry name" value="Trigger_fac_C_sf"/>
</dbReference>
<keyword evidence="8 12" id="KW-0413">Isomerase</keyword>
<comment type="function">
    <text evidence="10 12">Involved in protein export. Acts as a chaperone by maintaining the newly synthesized protein in an open conformation. Functions as a peptidyl-prolyl cis-trans isomerase.</text>
</comment>
<comment type="catalytic activity">
    <reaction evidence="1 12 13">
        <text>[protein]-peptidylproline (omega=180) = [protein]-peptidylproline (omega=0)</text>
        <dbReference type="Rhea" id="RHEA:16237"/>
        <dbReference type="Rhea" id="RHEA-COMP:10747"/>
        <dbReference type="Rhea" id="RHEA-COMP:10748"/>
        <dbReference type="ChEBI" id="CHEBI:83833"/>
        <dbReference type="ChEBI" id="CHEBI:83834"/>
        <dbReference type="EC" id="5.2.1.8"/>
    </reaction>
</comment>
<evidence type="ECO:0000256" key="14">
    <source>
        <dbReference type="RuleBase" id="RU003914"/>
    </source>
</evidence>
<dbReference type="InterPro" id="IPR008880">
    <property type="entry name" value="Trigger_fac_C"/>
</dbReference>
<dbReference type="PANTHER" id="PTHR30560">
    <property type="entry name" value="TRIGGER FACTOR CHAPERONE AND PEPTIDYL-PROLYL CIS/TRANS ISOMERASE"/>
    <property type="match status" value="1"/>
</dbReference>
<dbReference type="InterPro" id="IPR008881">
    <property type="entry name" value="Trigger_fac_ribosome-bd_bac"/>
</dbReference>
<dbReference type="Pfam" id="PF05698">
    <property type="entry name" value="Trigger_C"/>
    <property type="match status" value="1"/>
</dbReference>
<keyword evidence="5 12" id="KW-0132">Cell division</keyword>
<evidence type="ECO:0000256" key="8">
    <source>
        <dbReference type="ARBA" id="ARBA00023235"/>
    </source>
</evidence>
<dbReference type="SUPFAM" id="SSF109998">
    <property type="entry name" value="Triger factor/SurA peptide-binding domain-like"/>
    <property type="match status" value="1"/>
</dbReference>
<evidence type="ECO:0000256" key="5">
    <source>
        <dbReference type="ARBA" id="ARBA00022618"/>
    </source>
</evidence>
<gene>
    <name evidence="12 16" type="primary">tig</name>
    <name evidence="16" type="ORF">LSG31_20390</name>
</gene>
<evidence type="ECO:0000256" key="2">
    <source>
        <dbReference type="ARBA" id="ARBA00005464"/>
    </source>
</evidence>
<dbReference type="InterPro" id="IPR046357">
    <property type="entry name" value="PPIase_dom_sf"/>
</dbReference>
<dbReference type="InterPro" id="IPR036611">
    <property type="entry name" value="Trigger_fac_ribosome-bd_sf"/>
</dbReference>
<evidence type="ECO:0000313" key="17">
    <source>
        <dbReference type="Proteomes" id="UP000830167"/>
    </source>
</evidence>
<protein>
    <recommendedName>
        <fullName evidence="4 12">Trigger factor</fullName>
        <shortName evidence="12">TF</shortName>
        <ecNumber evidence="3 12">5.2.1.8</ecNumber>
    </recommendedName>
    <alternativeName>
        <fullName evidence="11 12">PPIase</fullName>
    </alternativeName>
</protein>
<sequence>MSAKWEKIEKNIGILEVEVEADEVSKALDRAFKKVVKTVTVPGFRKGKVPRKIFESRFGVESLYNDALDIILPTAYTQAVVEAEIQPVDRPEVDVVQFEAGKPLLFKAKVTVKPEVELGEYKNLEIEEKDFAVTDEDLQEEMQRIRASHAEIVPVEDGVVASGDTVIIDFKGFVDGEEFEGGEAENYQLEIGSGTFIPGFEDQLIGMKKDEEKEIGVTFPEEYHVKHLAGQPAKFQVKLHDIKRKNLPELDDEFAKDISDFETLAELEADTRKRLEEQAEHGKKHYIEDSVVELAVKHASVEIPNAMIEAEIDQEVVQFENRLKSQGIPLEMYLEFTGATKESLRSEFKDSAENRVRTSLVLEAIAKAESLEASDEEIQKQLEEIAKSANMEVERVRMILQSNDPSLSAIRQDIVMRKTIDFLVENRKVG</sequence>
<dbReference type="InterPro" id="IPR001179">
    <property type="entry name" value="PPIase_FKBP_dom"/>
</dbReference>